<evidence type="ECO:0000256" key="2">
    <source>
        <dbReference type="RuleBase" id="RU000363"/>
    </source>
</evidence>
<proteinExistence type="inferred from homology"/>
<organism evidence="3 4">
    <name type="scientific">Amycolatopsis ultiminotia</name>
    <dbReference type="NCBI Taxonomy" id="543629"/>
    <lineage>
        <taxon>Bacteria</taxon>
        <taxon>Bacillati</taxon>
        <taxon>Actinomycetota</taxon>
        <taxon>Actinomycetes</taxon>
        <taxon>Pseudonocardiales</taxon>
        <taxon>Pseudonocardiaceae</taxon>
        <taxon>Amycolatopsis</taxon>
    </lineage>
</organism>
<comment type="caution">
    <text evidence="3">The sequence shown here is derived from an EMBL/GenBank/DDBJ whole genome shotgun (WGS) entry which is preliminary data.</text>
</comment>
<keyword evidence="4" id="KW-1185">Reference proteome</keyword>
<dbReference type="Gene3D" id="3.40.50.720">
    <property type="entry name" value="NAD(P)-binding Rossmann-like Domain"/>
    <property type="match status" value="1"/>
</dbReference>
<dbReference type="PRINTS" id="PR00081">
    <property type="entry name" value="GDHRDH"/>
</dbReference>
<evidence type="ECO:0000313" key="4">
    <source>
        <dbReference type="Proteomes" id="UP001500689"/>
    </source>
</evidence>
<accession>A0ABP6XN15</accession>
<dbReference type="InterPro" id="IPR002347">
    <property type="entry name" value="SDR_fam"/>
</dbReference>
<dbReference type="EMBL" id="BAAAZN010000016">
    <property type="protein sequence ID" value="GAA3569573.1"/>
    <property type="molecule type" value="Genomic_DNA"/>
</dbReference>
<dbReference type="Pfam" id="PF00106">
    <property type="entry name" value="adh_short"/>
    <property type="match status" value="1"/>
</dbReference>
<sequence>MSTGEAPGRVALITGANRGLGRAVAAELHARGVQIIVTARKESDATAAAAEIGPDVRAHELDVTDAASVEAAAAALGDVDIVVSNAGALFDRGDDPLQVPIDLVERTLAVNVLGAWRVGQAFLPGMVSRGWGRLVFVSSGTGSFHHGLFTGSPAYSLSKAALNGVTCLLAQAVADSGVLVNAVNPGITKTRMMPHAQRDPAEAAVGIANVATLADDGPTGAFLRGGDGARIDW</sequence>
<dbReference type="PRINTS" id="PR00080">
    <property type="entry name" value="SDRFAMILY"/>
</dbReference>
<evidence type="ECO:0000313" key="3">
    <source>
        <dbReference type="EMBL" id="GAA3569573.1"/>
    </source>
</evidence>
<protein>
    <submittedName>
        <fullName evidence="3">SDR family NAD(P)-dependent oxidoreductase</fullName>
    </submittedName>
</protein>
<dbReference type="PANTHER" id="PTHR42760:SF135">
    <property type="entry name" value="BLL7886 PROTEIN"/>
    <property type="match status" value="1"/>
</dbReference>
<dbReference type="PANTHER" id="PTHR42760">
    <property type="entry name" value="SHORT-CHAIN DEHYDROGENASES/REDUCTASES FAMILY MEMBER"/>
    <property type="match status" value="1"/>
</dbReference>
<dbReference type="Proteomes" id="UP001500689">
    <property type="component" value="Unassembled WGS sequence"/>
</dbReference>
<gene>
    <name evidence="3" type="ORF">GCM10022222_62130</name>
</gene>
<dbReference type="RefSeq" id="WP_344866205.1">
    <property type="nucleotide sequence ID" value="NZ_BAAAZN010000016.1"/>
</dbReference>
<comment type="similarity">
    <text evidence="1 2">Belongs to the short-chain dehydrogenases/reductases (SDR) family.</text>
</comment>
<evidence type="ECO:0000256" key="1">
    <source>
        <dbReference type="ARBA" id="ARBA00006484"/>
    </source>
</evidence>
<dbReference type="SUPFAM" id="SSF51735">
    <property type="entry name" value="NAD(P)-binding Rossmann-fold domains"/>
    <property type="match status" value="1"/>
</dbReference>
<name>A0ABP6XN15_9PSEU</name>
<dbReference type="InterPro" id="IPR036291">
    <property type="entry name" value="NAD(P)-bd_dom_sf"/>
</dbReference>
<reference evidence="4" key="1">
    <citation type="journal article" date="2019" name="Int. J. Syst. Evol. Microbiol.">
        <title>The Global Catalogue of Microorganisms (GCM) 10K type strain sequencing project: providing services to taxonomists for standard genome sequencing and annotation.</title>
        <authorList>
            <consortium name="The Broad Institute Genomics Platform"/>
            <consortium name="The Broad Institute Genome Sequencing Center for Infectious Disease"/>
            <person name="Wu L."/>
            <person name="Ma J."/>
        </authorList>
    </citation>
    <scope>NUCLEOTIDE SEQUENCE [LARGE SCALE GENOMIC DNA]</scope>
    <source>
        <strain evidence="4">JCM 16898</strain>
    </source>
</reference>